<reference evidence="2 3" key="1">
    <citation type="journal article" date="2023" name="Microb. Genom.">
        <title>Mesoterricola silvestris gen. nov., sp. nov., Mesoterricola sediminis sp. nov., Geothrix oryzae sp. nov., Geothrix edaphica sp. nov., Geothrix rubra sp. nov., and Geothrix limicola sp. nov., six novel members of Acidobacteriota isolated from soils.</title>
        <authorList>
            <person name="Weisberg A.J."/>
            <person name="Pearce E."/>
            <person name="Kramer C.G."/>
            <person name="Chang J.H."/>
            <person name="Clarke C.R."/>
        </authorList>
    </citation>
    <scope>NUCLEOTIDE SEQUENCE [LARGE SCALE GENOMIC DNA]</scope>
    <source>
        <strain evidence="2 3">NRRL_B-2795</strain>
    </source>
</reference>
<dbReference type="Proteomes" id="UP001271723">
    <property type="component" value="Unassembled WGS sequence"/>
</dbReference>
<feature type="region of interest" description="Disordered" evidence="1">
    <location>
        <begin position="1"/>
        <end position="23"/>
    </location>
</feature>
<protein>
    <submittedName>
        <fullName evidence="2">Uncharacterized protein</fullName>
    </submittedName>
</protein>
<dbReference type="EMBL" id="JARAVY010000002">
    <property type="protein sequence ID" value="MDX2908227.1"/>
    <property type="molecule type" value="Genomic_DNA"/>
</dbReference>
<accession>A0ABU4KXS6</accession>
<organism evidence="2 3">
    <name type="scientific">Streptomyces griseiscabiei</name>
    <dbReference type="NCBI Taxonomy" id="2993540"/>
    <lineage>
        <taxon>Bacteria</taxon>
        <taxon>Bacillati</taxon>
        <taxon>Actinomycetota</taxon>
        <taxon>Actinomycetes</taxon>
        <taxon>Kitasatosporales</taxon>
        <taxon>Streptomycetaceae</taxon>
        <taxon>Streptomyces</taxon>
    </lineage>
</organism>
<evidence type="ECO:0000313" key="3">
    <source>
        <dbReference type="Proteomes" id="UP001271723"/>
    </source>
</evidence>
<gene>
    <name evidence="2" type="ORF">PV517_05855</name>
</gene>
<dbReference type="RefSeq" id="WP_086759558.1">
    <property type="nucleotide sequence ID" value="NZ_JAGJBZ010000002.1"/>
</dbReference>
<evidence type="ECO:0000256" key="1">
    <source>
        <dbReference type="SAM" id="MobiDB-lite"/>
    </source>
</evidence>
<comment type="caution">
    <text evidence="2">The sequence shown here is derived from an EMBL/GenBank/DDBJ whole genome shotgun (WGS) entry which is preliminary data.</text>
</comment>
<proteinExistence type="predicted"/>
<name>A0ABU4KXS6_9ACTN</name>
<sequence length="195" mass="21128">MIAEQQDTLSRAHKAVPAHEPLPSPKAALVGVAATVWVLRRWGRQDDVVTLHSTEDSALADLAEYVGLSWSNVAHQNDVPDQPPGDTRKAVQLYYGPARDSRPDEGYSLFEQEVTAHAETRIVQLDSTVHPPLDTDACHRCGGIAFLARAAEWVSTPPALCVDCHEALGTQQARDGHQCLDGCPQPASHTGLCRP</sequence>
<evidence type="ECO:0000313" key="2">
    <source>
        <dbReference type="EMBL" id="MDX2908227.1"/>
    </source>
</evidence>
<keyword evidence="3" id="KW-1185">Reference proteome</keyword>